<evidence type="ECO:0000313" key="3">
    <source>
        <dbReference type="Proteomes" id="UP000094622"/>
    </source>
</evidence>
<keyword evidence="3" id="KW-1185">Reference proteome</keyword>
<reference evidence="2 3" key="1">
    <citation type="submission" date="2016-07" db="EMBL/GenBank/DDBJ databases">
        <title>Draft Genome Sequence of Methylobrevis pamukkalensis PK2.</title>
        <authorList>
            <person name="Vasilenko O.V."/>
            <person name="Doronina N.V."/>
            <person name="Shmareva M.N."/>
            <person name="Tarlachkov S.V."/>
            <person name="Mustakhimov I."/>
            <person name="Trotsenko Y.A."/>
        </authorList>
    </citation>
    <scope>NUCLEOTIDE SEQUENCE [LARGE SCALE GENOMIC DNA]</scope>
    <source>
        <strain evidence="2 3">PK2</strain>
    </source>
</reference>
<keyword evidence="1" id="KW-0472">Membrane</keyword>
<sequence length="94" mass="10041">MTLVEILTQSVPVPQGLAALAIASNLALGLLAILSGPLAALRRRQDAAEAETRAMAARRAEIEAETQARQFTPSRLAKQIDASRRVALKPIGKR</sequence>
<evidence type="ECO:0000313" key="2">
    <source>
        <dbReference type="EMBL" id="ODN72203.1"/>
    </source>
</evidence>
<comment type="caution">
    <text evidence="2">The sequence shown here is derived from an EMBL/GenBank/DDBJ whole genome shotgun (WGS) entry which is preliminary data.</text>
</comment>
<keyword evidence="1" id="KW-0812">Transmembrane</keyword>
<dbReference type="RefSeq" id="WP_069305663.1">
    <property type="nucleotide sequence ID" value="NZ_MCRJ01000006.1"/>
</dbReference>
<dbReference type="Proteomes" id="UP000094622">
    <property type="component" value="Unassembled WGS sequence"/>
</dbReference>
<dbReference type="EMBL" id="MCRJ01000006">
    <property type="protein sequence ID" value="ODN72203.1"/>
    <property type="molecule type" value="Genomic_DNA"/>
</dbReference>
<proteinExistence type="predicted"/>
<protein>
    <submittedName>
        <fullName evidence="2">Uncharacterized protein</fullName>
    </submittedName>
</protein>
<dbReference type="AlphaFoldDB" id="A0A1E3H791"/>
<organism evidence="2 3">
    <name type="scientific">Methylobrevis pamukkalensis</name>
    <dbReference type="NCBI Taxonomy" id="1439726"/>
    <lineage>
        <taxon>Bacteria</taxon>
        <taxon>Pseudomonadati</taxon>
        <taxon>Pseudomonadota</taxon>
        <taxon>Alphaproteobacteria</taxon>
        <taxon>Hyphomicrobiales</taxon>
        <taxon>Pleomorphomonadaceae</taxon>
        <taxon>Methylobrevis</taxon>
    </lineage>
</organism>
<gene>
    <name evidence="2" type="ORF">A6302_00501</name>
</gene>
<name>A0A1E3H791_9HYPH</name>
<accession>A0A1E3H791</accession>
<feature type="transmembrane region" description="Helical" evidence="1">
    <location>
        <begin position="16"/>
        <end position="34"/>
    </location>
</feature>
<evidence type="ECO:0000256" key="1">
    <source>
        <dbReference type="SAM" id="Phobius"/>
    </source>
</evidence>
<keyword evidence="1" id="KW-1133">Transmembrane helix</keyword>